<sequence>MLSLHNISSAAQTRNYFSKDNYYTKDENTEHSAWFGAGAARLGLAGQVQPAGFLNLLEGRVEDQQLGKWVTDEETGERRQDHQPGIDITFSAPKSVSLVAEVASDTAVRDAHETAVRSALAYLEESVIRTRSTQNGVTSIEHTGNMIAALFKHNTSRDLDPQTHTHAVVMNATLRADGKWRSIDNREIYQTQKLAGAIYNAALASGLQQLGYQLTNPDRHGNFEIQGISREQIEHFSQRRTAIKEKLGKRQLELDAASAADKERAALATRERKVDVDHEQLLVDWRARAQEQRIDLEALRTAAAERKAQGMEPPTKLTGRQALAFAAAHLIEREAVVDKSDLVETAVVHGTGRVSPEDVMKAFRQLEKNGDLVALPDEKYTTRKMLESERWALDFVKQEKGNASVILDADKVQERIAEAERLQQFSYTFGQRDAIVLALTSPDRFVAIQGLAGTGKTTMLRTLNEIAAAEGYVVRGMAPTGAAAKVMVKETGIAAETVAMFQIKERQLQKDIEFAQQFAPDFKRRPEVWVVDESSFLAQRQMAQLHRLAEHAGAKVVYLGDTLQLQGVEAGKPFELAQKDGIATAYMTDINRQKTDVMKEAVDIITGRSLLDTGARLTDIELKRNAQSFQYLSDQGRVLKTDEVVTQAVDKILAMSPEQRTRNITITPLNRDRVAINEGVREGLQQRGELSKNESTHEILVSKGFTRAQIKEAKYYEPGDVVRFNRTYQQINADKGDYTRVTDVDHESGIVTLTKRDGSTLAWEPAKHNKVEVYDPDLRKLAVGDVIRLTRNDDTFKNGETARVIRLAGEHAVLQVDDRGVISHHSVNLETSQHWDHAYASTVHAAQGASKDTTIFAINMPAGEDEKALEREFQSLAKVFGDRSYYVGVTRASHDITVITNDVDLTQRAITGKLDKTTVIEAMKQEVREQTFQREQHEI</sequence>
<organism evidence="4 5">
    <name type="scientific">Burkholderia pseudomallei</name>
    <name type="common">Pseudomonas pseudomallei</name>
    <dbReference type="NCBI Taxonomy" id="28450"/>
    <lineage>
        <taxon>Bacteria</taxon>
        <taxon>Pseudomonadati</taxon>
        <taxon>Pseudomonadota</taxon>
        <taxon>Betaproteobacteria</taxon>
        <taxon>Burkholderiales</taxon>
        <taxon>Burkholderiaceae</taxon>
        <taxon>Burkholderia</taxon>
        <taxon>pseudomallei group</taxon>
    </lineage>
</organism>
<evidence type="ECO:0000256" key="2">
    <source>
        <dbReference type="ARBA" id="ARBA00022840"/>
    </source>
</evidence>
<dbReference type="InterPro" id="IPR014862">
    <property type="entry name" value="TrwC"/>
</dbReference>
<name>A0AA40JIT1_BURPE</name>
<dbReference type="CDD" id="cd18809">
    <property type="entry name" value="SF1_C_RecD"/>
    <property type="match status" value="1"/>
</dbReference>
<dbReference type="GO" id="GO:0003678">
    <property type="term" value="F:DNA helicase activity"/>
    <property type="evidence" value="ECO:0007669"/>
    <property type="project" value="UniProtKB-ARBA"/>
</dbReference>
<dbReference type="PANTHER" id="PTHR43788:SF6">
    <property type="entry name" value="DNA HELICASE B"/>
    <property type="match status" value="1"/>
</dbReference>
<dbReference type="SUPFAM" id="SSF55464">
    <property type="entry name" value="Origin of replication-binding domain, RBD-like"/>
    <property type="match status" value="1"/>
</dbReference>
<feature type="domain" description="TrwC relaxase" evidence="3">
    <location>
        <begin position="12"/>
        <end position="291"/>
    </location>
</feature>
<dbReference type="CDD" id="cd17933">
    <property type="entry name" value="DEXSc_RecD-like"/>
    <property type="match status" value="1"/>
</dbReference>
<reference evidence="4 5" key="1">
    <citation type="submission" date="2014-08" db="EMBL/GenBank/DDBJ databases">
        <authorList>
            <person name="Bunnell A."/>
            <person name="Chain P.S."/>
            <person name="Chertkov O."/>
            <person name="Currie B.J."/>
            <person name="Daligault H.E."/>
            <person name="Davenport K.W."/>
            <person name="Davis C."/>
            <person name="Gleasner C.D."/>
            <person name="Johnson S.L."/>
            <person name="Kaestli M."/>
            <person name="Koren S."/>
            <person name="Kunde Y.A."/>
            <person name="Mayo M."/>
            <person name="McMurry K.K."/>
            <person name="Price E.P."/>
            <person name="Reitenga K.G."/>
            <person name="Robison R."/>
            <person name="Rosovitz M.J."/>
            <person name="Sarovich D.S."/>
            <person name="Teshima H."/>
        </authorList>
    </citation>
    <scope>NUCLEOTIDE SEQUENCE [LARGE SCALE GENOMIC DNA]</scope>
    <source>
        <strain evidence="4 5">MSHR44</strain>
    </source>
</reference>
<gene>
    <name evidence="4" type="ORF">Y036_5969</name>
</gene>
<dbReference type="InterPro" id="IPR014059">
    <property type="entry name" value="TraI/TrwC_relax"/>
</dbReference>
<dbReference type="EMBL" id="JQIM01000007">
    <property type="protein sequence ID" value="KGX17078.1"/>
    <property type="molecule type" value="Genomic_DNA"/>
</dbReference>
<accession>A0AA40JIT1</accession>
<dbReference type="Gene3D" id="3.40.50.300">
    <property type="entry name" value="P-loop containing nucleotide triphosphate hydrolases"/>
    <property type="match status" value="2"/>
</dbReference>
<proteinExistence type="predicted"/>
<dbReference type="Proteomes" id="UP000030475">
    <property type="component" value="Unassembled WGS sequence"/>
</dbReference>
<protein>
    <submittedName>
        <fullName evidence="4">Conjugative relaxase domain protein</fullName>
    </submittedName>
</protein>
<dbReference type="Pfam" id="PF08751">
    <property type="entry name" value="TrwC"/>
    <property type="match status" value="1"/>
</dbReference>
<dbReference type="InterPro" id="IPR050534">
    <property type="entry name" value="Coronavir_polyprotein_1ab"/>
</dbReference>
<dbReference type="SUPFAM" id="SSF52540">
    <property type="entry name" value="P-loop containing nucleoside triphosphate hydrolases"/>
    <property type="match status" value="2"/>
</dbReference>
<comment type="caution">
    <text evidence="4">The sequence shown here is derived from an EMBL/GenBank/DDBJ whole genome shotgun (WGS) entry which is preliminary data.</text>
</comment>
<dbReference type="NCBIfam" id="TIGR02686">
    <property type="entry name" value="relax_trwC"/>
    <property type="match status" value="1"/>
</dbReference>
<dbReference type="RefSeq" id="WP_038740564.1">
    <property type="nucleotide sequence ID" value="NZ_KN323090.1"/>
</dbReference>
<dbReference type="PANTHER" id="PTHR43788">
    <property type="entry name" value="DNA2/NAM7 HELICASE FAMILY MEMBER"/>
    <property type="match status" value="1"/>
</dbReference>
<dbReference type="NCBIfam" id="NF041492">
    <property type="entry name" value="MobF"/>
    <property type="match status" value="1"/>
</dbReference>
<dbReference type="InterPro" id="IPR027417">
    <property type="entry name" value="P-loop_NTPase"/>
</dbReference>
<dbReference type="Pfam" id="PF13604">
    <property type="entry name" value="AAA_30"/>
    <property type="match status" value="1"/>
</dbReference>
<keyword evidence="2" id="KW-0067">ATP-binding</keyword>
<dbReference type="Gene3D" id="2.30.30.940">
    <property type="match status" value="1"/>
</dbReference>
<dbReference type="AlphaFoldDB" id="A0AA40JIT1"/>
<evidence type="ECO:0000259" key="3">
    <source>
        <dbReference type="Pfam" id="PF08751"/>
    </source>
</evidence>
<dbReference type="GO" id="GO:0005524">
    <property type="term" value="F:ATP binding"/>
    <property type="evidence" value="ECO:0007669"/>
    <property type="project" value="UniProtKB-KW"/>
</dbReference>
<keyword evidence="1" id="KW-0547">Nucleotide-binding</keyword>
<evidence type="ECO:0000313" key="5">
    <source>
        <dbReference type="Proteomes" id="UP000030475"/>
    </source>
</evidence>
<evidence type="ECO:0000313" key="4">
    <source>
        <dbReference type="EMBL" id="KGX17078.1"/>
    </source>
</evidence>
<evidence type="ECO:0000256" key="1">
    <source>
        <dbReference type="ARBA" id="ARBA00022741"/>
    </source>
</evidence>